<evidence type="ECO:0000313" key="1">
    <source>
        <dbReference type="EMBL" id="KKK51046.1"/>
    </source>
</evidence>
<organism evidence="1">
    <name type="scientific">marine sediment metagenome</name>
    <dbReference type="NCBI Taxonomy" id="412755"/>
    <lineage>
        <taxon>unclassified sequences</taxon>
        <taxon>metagenomes</taxon>
        <taxon>ecological metagenomes</taxon>
    </lineage>
</organism>
<name>A0A0F8YSR9_9ZZZZ</name>
<dbReference type="EMBL" id="LAZR01067706">
    <property type="protein sequence ID" value="KKK51046.1"/>
    <property type="molecule type" value="Genomic_DNA"/>
</dbReference>
<gene>
    <name evidence="1" type="ORF">LCGC14_3118900</name>
</gene>
<sequence>MMKNNGTVDVIIQDKLNTLLKENRINLANCSNLEFIVKINNFLTNFFQKIIDGYSCKRFGYKFKPMLYLQGANRILKYNPSGNCFISQKPQNLDFYLK</sequence>
<accession>A0A0F8YSR9</accession>
<proteinExistence type="predicted"/>
<protein>
    <submittedName>
        <fullName evidence="1">Uncharacterized protein</fullName>
    </submittedName>
</protein>
<dbReference type="AlphaFoldDB" id="A0A0F8YSR9"/>
<comment type="caution">
    <text evidence="1">The sequence shown here is derived from an EMBL/GenBank/DDBJ whole genome shotgun (WGS) entry which is preliminary data.</text>
</comment>
<reference evidence="1" key="1">
    <citation type="journal article" date="2015" name="Nature">
        <title>Complex archaea that bridge the gap between prokaryotes and eukaryotes.</title>
        <authorList>
            <person name="Spang A."/>
            <person name="Saw J.H."/>
            <person name="Jorgensen S.L."/>
            <person name="Zaremba-Niedzwiedzka K."/>
            <person name="Martijn J."/>
            <person name="Lind A.E."/>
            <person name="van Eijk R."/>
            <person name="Schleper C."/>
            <person name="Guy L."/>
            <person name="Ettema T.J."/>
        </authorList>
    </citation>
    <scope>NUCLEOTIDE SEQUENCE</scope>
</reference>